<name>C4IZ11_MAIZE</name>
<accession>C4IZ11</accession>
<evidence type="ECO:0000313" key="2">
    <source>
        <dbReference type="EMBL" id="ACR34161.1"/>
    </source>
</evidence>
<evidence type="ECO:0000256" key="1">
    <source>
        <dbReference type="SAM" id="MobiDB-lite"/>
    </source>
</evidence>
<feature type="compositionally biased region" description="Basic residues" evidence="1">
    <location>
        <begin position="43"/>
        <end position="65"/>
    </location>
</feature>
<protein>
    <submittedName>
        <fullName evidence="2">Uncharacterized protein</fullName>
    </submittedName>
</protein>
<dbReference type="EMBL" id="BT083808">
    <property type="protein sequence ID" value="ACR34161.1"/>
    <property type="molecule type" value="mRNA"/>
</dbReference>
<feature type="region of interest" description="Disordered" evidence="1">
    <location>
        <begin position="31"/>
        <end position="78"/>
    </location>
</feature>
<dbReference type="AlphaFoldDB" id="C4IZ11"/>
<feature type="region of interest" description="Disordered" evidence="1">
    <location>
        <begin position="1"/>
        <end position="20"/>
    </location>
</feature>
<feature type="compositionally biased region" description="Basic residues" evidence="1">
    <location>
        <begin position="1"/>
        <end position="11"/>
    </location>
</feature>
<sequence>MKERKRPRRPRRAEARGRAVQIAMRGTYICRRPARGVPTSSCSRRRRTASWPARRWRSRRRRRTARTSASGGSPRWSP</sequence>
<organism evidence="2">
    <name type="scientific">Zea mays</name>
    <name type="common">Maize</name>
    <dbReference type="NCBI Taxonomy" id="4577"/>
    <lineage>
        <taxon>Eukaryota</taxon>
        <taxon>Viridiplantae</taxon>
        <taxon>Streptophyta</taxon>
        <taxon>Embryophyta</taxon>
        <taxon>Tracheophyta</taxon>
        <taxon>Spermatophyta</taxon>
        <taxon>Magnoliopsida</taxon>
        <taxon>Liliopsida</taxon>
        <taxon>Poales</taxon>
        <taxon>Poaceae</taxon>
        <taxon>PACMAD clade</taxon>
        <taxon>Panicoideae</taxon>
        <taxon>Andropogonodae</taxon>
        <taxon>Andropogoneae</taxon>
        <taxon>Tripsacinae</taxon>
        <taxon>Zea</taxon>
    </lineage>
</organism>
<reference evidence="2" key="1">
    <citation type="journal article" date="2009" name="PLoS Genet.">
        <title>Sequencing, mapping, and analysis of 27,455 maize full-length cDNAs.</title>
        <authorList>
            <person name="Soderlund C."/>
            <person name="Descour A."/>
            <person name="Kudrna D."/>
            <person name="Bomhoff M."/>
            <person name="Boyd L."/>
            <person name="Currie J."/>
            <person name="Angelova A."/>
            <person name="Collura K."/>
            <person name="Wissotski M."/>
            <person name="Ashley E."/>
            <person name="Morrow D."/>
            <person name="Fernandes J."/>
            <person name="Walbot V."/>
            <person name="Yu Y."/>
        </authorList>
    </citation>
    <scope>NUCLEOTIDE SEQUENCE</scope>
    <source>
        <strain evidence="2">B73</strain>
    </source>
</reference>
<reference evidence="2" key="2">
    <citation type="submission" date="2012-06" db="EMBL/GenBank/DDBJ databases">
        <authorList>
            <person name="Yu Y."/>
            <person name="Currie J."/>
            <person name="Lomeli R."/>
            <person name="Angelova A."/>
            <person name="Collura K."/>
            <person name="Wissotski M."/>
            <person name="Campos D."/>
            <person name="Kudrna D."/>
            <person name="Golser W."/>
            <person name="Ashely E."/>
            <person name="Descour A."/>
            <person name="Fernandes J."/>
            <person name="Soderlund C."/>
            <person name="Walbot V."/>
        </authorList>
    </citation>
    <scope>NUCLEOTIDE SEQUENCE</scope>
    <source>
        <strain evidence="2">B73</strain>
    </source>
</reference>
<proteinExistence type="evidence at transcript level"/>